<proteinExistence type="inferred from homology"/>
<reference evidence="5 6" key="1">
    <citation type="journal article" date="2007" name="PLoS Genet.">
        <title>Patterns and implications of gene gain and loss in the evolution of Prochlorococcus.</title>
        <authorList>
            <person name="Kettler G.C."/>
            <person name="Martiny A.C."/>
            <person name="Huang K."/>
            <person name="Zucker J."/>
            <person name="Coleman M.L."/>
            <person name="Rodrigue S."/>
            <person name="Chen F."/>
            <person name="Lapidus A."/>
            <person name="Ferriera S."/>
            <person name="Johnson J."/>
            <person name="Steglich C."/>
            <person name="Church G.M."/>
            <person name="Richardson P."/>
            <person name="Chisholm S.W."/>
        </authorList>
    </citation>
    <scope>NUCLEOTIDE SEQUENCE [LARGE SCALE GENOMIC DNA]</scope>
    <source>
        <strain evidence="6">MIT 9211</strain>
    </source>
</reference>
<evidence type="ECO:0000256" key="1">
    <source>
        <dbReference type="ARBA" id="ARBA00023110"/>
    </source>
</evidence>
<dbReference type="STRING" id="93059.P9211_12311"/>
<evidence type="ECO:0000256" key="2">
    <source>
        <dbReference type="ARBA" id="ARBA00023235"/>
    </source>
</evidence>
<sequence>MNFFCRKGSLIFTCLFAFTLSSCGITGQVHKKNSTLQICPYKEIQCLKGTKYIEVITNRGKIIFELDGESSPLTSGNFLDLANRGVYNGTIFHRVIKSPMPFIVQGGDPLSKNIKANKNLLGTGNFIDPKKGNSRFIPLEIKLKNEDSPRYNQLLTNQDQFRRIQLMHVRGSLAMARSESMGSASSQFYIVLRDLPELDGRYSVFGKVVKGMDIVDKIKEGDYILRVKNKVDHN</sequence>
<comment type="function">
    <text evidence="3">PPIases accelerate the folding of proteins. It catalyzes the cis-trans isomerization of proline imidic peptide bonds in oligopeptides.</text>
</comment>
<dbReference type="PRINTS" id="PR00153">
    <property type="entry name" value="CSAPPISMRASE"/>
</dbReference>
<dbReference type="PROSITE" id="PS51257">
    <property type="entry name" value="PROKAR_LIPOPROTEIN"/>
    <property type="match status" value="1"/>
</dbReference>
<dbReference type="AlphaFoldDB" id="A9BBF0"/>
<organism evidence="5 6">
    <name type="scientific">Prochlorococcus marinus (strain MIT 9211)</name>
    <dbReference type="NCBI Taxonomy" id="93059"/>
    <lineage>
        <taxon>Bacteria</taxon>
        <taxon>Bacillati</taxon>
        <taxon>Cyanobacteriota</taxon>
        <taxon>Cyanophyceae</taxon>
        <taxon>Synechococcales</taxon>
        <taxon>Prochlorococcaceae</taxon>
        <taxon>Prochlorococcus</taxon>
    </lineage>
</organism>
<evidence type="ECO:0000313" key="5">
    <source>
        <dbReference type="EMBL" id="ABX09162.1"/>
    </source>
</evidence>
<dbReference type="Pfam" id="PF00160">
    <property type="entry name" value="Pro_isomerase"/>
    <property type="match status" value="1"/>
</dbReference>
<dbReference type="GO" id="GO:0003755">
    <property type="term" value="F:peptidyl-prolyl cis-trans isomerase activity"/>
    <property type="evidence" value="ECO:0007669"/>
    <property type="project" value="UniProtKB-UniRule"/>
</dbReference>
<gene>
    <name evidence="5" type="ordered locus">P9211_12311</name>
</gene>
<dbReference type="PANTHER" id="PTHR43246">
    <property type="entry name" value="PEPTIDYL-PROLYL CIS-TRANS ISOMERASE CYP38, CHLOROPLASTIC"/>
    <property type="match status" value="1"/>
</dbReference>
<dbReference type="Gene3D" id="2.40.100.10">
    <property type="entry name" value="Cyclophilin-like"/>
    <property type="match status" value="1"/>
</dbReference>
<comment type="similarity">
    <text evidence="3">Belongs to the cyclophilin-type PPIase family.</text>
</comment>
<evidence type="ECO:0000259" key="4">
    <source>
        <dbReference type="PROSITE" id="PS50072"/>
    </source>
</evidence>
<keyword evidence="2 3" id="KW-0413">Isomerase</keyword>
<dbReference type="HOGENOM" id="CLU_012062_16_4_3"/>
<protein>
    <recommendedName>
        <fullName evidence="3">Peptidyl-prolyl cis-trans isomerase</fullName>
        <shortName evidence="3">PPIase</shortName>
        <ecNumber evidence="3">5.2.1.8</ecNumber>
    </recommendedName>
</protein>
<dbReference type="PROSITE" id="PS50072">
    <property type="entry name" value="CSA_PPIASE_2"/>
    <property type="match status" value="1"/>
</dbReference>
<dbReference type="InterPro" id="IPR002130">
    <property type="entry name" value="Cyclophilin-type_PPIase_dom"/>
</dbReference>
<dbReference type="SUPFAM" id="SSF50891">
    <property type="entry name" value="Cyclophilin-like"/>
    <property type="match status" value="1"/>
</dbReference>
<keyword evidence="1 3" id="KW-0697">Rotamase</keyword>
<feature type="signal peptide" evidence="3">
    <location>
        <begin position="1"/>
        <end position="23"/>
    </location>
</feature>
<dbReference type="KEGG" id="pmj:P9211_12311"/>
<dbReference type="InterPro" id="IPR029000">
    <property type="entry name" value="Cyclophilin-like_dom_sf"/>
</dbReference>
<evidence type="ECO:0000256" key="3">
    <source>
        <dbReference type="RuleBase" id="RU363019"/>
    </source>
</evidence>
<dbReference type="Proteomes" id="UP000000788">
    <property type="component" value="Chromosome"/>
</dbReference>
<accession>A9BBF0</accession>
<name>A9BBF0_PROM4</name>
<keyword evidence="6" id="KW-1185">Reference proteome</keyword>
<comment type="catalytic activity">
    <reaction evidence="3">
        <text>[protein]-peptidylproline (omega=180) = [protein]-peptidylproline (omega=0)</text>
        <dbReference type="Rhea" id="RHEA:16237"/>
        <dbReference type="Rhea" id="RHEA-COMP:10747"/>
        <dbReference type="Rhea" id="RHEA-COMP:10748"/>
        <dbReference type="ChEBI" id="CHEBI:83833"/>
        <dbReference type="ChEBI" id="CHEBI:83834"/>
        <dbReference type="EC" id="5.2.1.8"/>
    </reaction>
</comment>
<dbReference type="EMBL" id="CP000878">
    <property type="protein sequence ID" value="ABX09162.1"/>
    <property type="molecule type" value="Genomic_DNA"/>
</dbReference>
<dbReference type="EC" id="5.2.1.8" evidence="3"/>
<feature type="chain" id="PRO_5006522007" description="Peptidyl-prolyl cis-trans isomerase" evidence="3">
    <location>
        <begin position="24"/>
        <end position="234"/>
    </location>
</feature>
<keyword evidence="3" id="KW-0732">Signal</keyword>
<dbReference type="InterPro" id="IPR044665">
    <property type="entry name" value="E_coli_cyclophilin_A-like"/>
</dbReference>
<evidence type="ECO:0000313" key="6">
    <source>
        <dbReference type="Proteomes" id="UP000000788"/>
    </source>
</evidence>
<feature type="domain" description="PPIase cyclophilin-type" evidence="4">
    <location>
        <begin position="60"/>
        <end position="220"/>
    </location>
</feature>
<dbReference type="eggNOG" id="COG0652">
    <property type="taxonomic scope" value="Bacteria"/>
</dbReference>